<keyword evidence="5" id="KW-1185">Reference proteome</keyword>
<gene>
    <name evidence="4" type="ORF">BC349_05790</name>
</gene>
<feature type="region of interest" description="Disordered" evidence="2">
    <location>
        <begin position="33"/>
        <end position="55"/>
    </location>
</feature>
<feature type="coiled-coil region" evidence="1">
    <location>
        <begin position="98"/>
        <end position="139"/>
    </location>
</feature>
<keyword evidence="1" id="KW-0175">Coiled coil</keyword>
<dbReference type="EMBL" id="MBUA01000001">
    <property type="protein sequence ID" value="MBC6490467.1"/>
    <property type="molecule type" value="Genomic_DNA"/>
</dbReference>
<evidence type="ECO:0000256" key="3">
    <source>
        <dbReference type="SAM" id="SignalP"/>
    </source>
</evidence>
<dbReference type="Proteomes" id="UP000765802">
    <property type="component" value="Unassembled WGS sequence"/>
</dbReference>
<accession>A0ABR7M620</accession>
<protein>
    <recommendedName>
        <fullName evidence="6">LTXXQ motif family protein</fullName>
    </recommendedName>
</protein>
<dbReference type="RefSeq" id="WP_187255767.1">
    <property type="nucleotide sequence ID" value="NZ_JBHULF010000006.1"/>
</dbReference>
<evidence type="ECO:0008006" key="6">
    <source>
        <dbReference type="Google" id="ProtNLM"/>
    </source>
</evidence>
<comment type="caution">
    <text evidence="4">The sequence shown here is derived from an EMBL/GenBank/DDBJ whole genome shotgun (WGS) entry which is preliminary data.</text>
</comment>
<feature type="signal peptide" evidence="3">
    <location>
        <begin position="1"/>
        <end position="19"/>
    </location>
</feature>
<name>A0ABR7M620_9BACT</name>
<feature type="compositionally biased region" description="Basic residues" evidence="2">
    <location>
        <begin position="185"/>
        <end position="194"/>
    </location>
</feature>
<reference evidence="4 5" key="1">
    <citation type="submission" date="2016-07" db="EMBL/GenBank/DDBJ databases">
        <title>Genome analysis of Flavihumibacter stibioxidans YS-17.</title>
        <authorList>
            <person name="Shi K."/>
            <person name="Han Y."/>
            <person name="Wang G."/>
        </authorList>
    </citation>
    <scope>NUCLEOTIDE SEQUENCE [LARGE SCALE GENOMIC DNA]</scope>
    <source>
        <strain evidence="4 5">YS-17</strain>
    </source>
</reference>
<organism evidence="4 5">
    <name type="scientific">Flavihumibacter stibioxidans</name>
    <dbReference type="NCBI Taxonomy" id="1834163"/>
    <lineage>
        <taxon>Bacteria</taxon>
        <taxon>Pseudomonadati</taxon>
        <taxon>Bacteroidota</taxon>
        <taxon>Chitinophagia</taxon>
        <taxon>Chitinophagales</taxon>
        <taxon>Chitinophagaceae</taxon>
        <taxon>Flavihumibacter</taxon>
    </lineage>
</organism>
<evidence type="ECO:0000313" key="4">
    <source>
        <dbReference type="EMBL" id="MBC6490467.1"/>
    </source>
</evidence>
<keyword evidence="3" id="KW-0732">Signal</keyword>
<evidence type="ECO:0000256" key="1">
    <source>
        <dbReference type="SAM" id="Coils"/>
    </source>
</evidence>
<feature type="region of interest" description="Disordered" evidence="2">
    <location>
        <begin position="170"/>
        <end position="194"/>
    </location>
</feature>
<evidence type="ECO:0000256" key="2">
    <source>
        <dbReference type="SAM" id="MobiDB-lite"/>
    </source>
</evidence>
<proteinExistence type="predicted"/>
<feature type="chain" id="PRO_5046583369" description="LTXXQ motif family protein" evidence="3">
    <location>
        <begin position="20"/>
        <end position="194"/>
    </location>
</feature>
<sequence length="194" mass="22672">MKRILTVLVLGMSLQMAMAQDSTTIKKTDRFTKGQRMHQGGPMKKHFRDGGRQSGWMNDLNLTEAQQLKMKELRNKHKAEMMAVLTPEQTQQLQKKKAERMQMRAERAKAGMDRMKKNLNLTDEQVARMEQLNKEFRQQSDVIRANEKLAGAQQQQKLQALRQAHRENMKAILTPEQKEMMKQRAEKRRPGNSR</sequence>
<evidence type="ECO:0000313" key="5">
    <source>
        <dbReference type="Proteomes" id="UP000765802"/>
    </source>
</evidence>